<reference evidence="3 4" key="1">
    <citation type="journal article" date="2024" name="IMA Fungus">
        <title>IMA Genome - F19 : A genome assembly and annotation guide to empower mycologists, including annotated draft genome sequences of Ceratocystis pirilliformis, Diaporthe australafricana, Fusarium ophioides, Paecilomyces lecythidis, and Sporothrix stenoceras.</title>
        <authorList>
            <person name="Aylward J."/>
            <person name="Wilson A.M."/>
            <person name="Visagie C.M."/>
            <person name="Spraker J."/>
            <person name="Barnes I."/>
            <person name="Buitendag C."/>
            <person name="Ceriani C."/>
            <person name="Del Mar Angel L."/>
            <person name="du Plessis D."/>
            <person name="Fuchs T."/>
            <person name="Gasser K."/>
            <person name="Kramer D."/>
            <person name="Li W."/>
            <person name="Munsamy K."/>
            <person name="Piso A."/>
            <person name="Price J.L."/>
            <person name="Sonnekus B."/>
            <person name="Thomas C."/>
            <person name="van der Nest A."/>
            <person name="van Dijk A."/>
            <person name="van Heerden A."/>
            <person name="van Vuuren N."/>
            <person name="Yilmaz N."/>
            <person name="Duong T.A."/>
            <person name="van der Merwe N.A."/>
            <person name="Wingfield M.J."/>
            <person name="Wingfield B.D."/>
        </authorList>
    </citation>
    <scope>NUCLEOTIDE SEQUENCE [LARGE SCALE GENOMIC DNA]</scope>
    <source>
        <strain evidence="3 4">CMW 18167</strain>
    </source>
</reference>
<evidence type="ECO:0000313" key="4">
    <source>
        <dbReference type="Proteomes" id="UP001583193"/>
    </source>
</evidence>
<evidence type="ECO:0000313" key="3">
    <source>
        <dbReference type="EMBL" id="KAL1885043.1"/>
    </source>
</evidence>
<dbReference type="InterPro" id="IPR027417">
    <property type="entry name" value="P-loop_NTPase"/>
</dbReference>
<dbReference type="PANTHER" id="PTHR10887:SF445">
    <property type="entry name" value="NFX1-TYPE ZINC FINGER-CONTAINING PROTEIN 1"/>
    <property type="match status" value="1"/>
</dbReference>
<feature type="domain" description="DNA2/NAM7 helicase helicase" evidence="1">
    <location>
        <begin position="371"/>
        <end position="744"/>
    </location>
</feature>
<evidence type="ECO:0000259" key="1">
    <source>
        <dbReference type="Pfam" id="PF13086"/>
    </source>
</evidence>
<dbReference type="InterPro" id="IPR041679">
    <property type="entry name" value="DNA2/NAM7-like_C"/>
</dbReference>
<dbReference type="InterPro" id="IPR045055">
    <property type="entry name" value="DNA2/NAM7-like"/>
</dbReference>
<accession>A0ABR3YB59</accession>
<dbReference type="Proteomes" id="UP001583193">
    <property type="component" value="Unassembled WGS sequence"/>
</dbReference>
<proteinExistence type="predicted"/>
<dbReference type="SUPFAM" id="SSF52540">
    <property type="entry name" value="P-loop containing nucleoside triphosphate hydrolases"/>
    <property type="match status" value="1"/>
</dbReference>
<dbReference type="EMBL" id="JAVDPF010000003">
    <property type="protein sequence ID" value="KAL1885043.1"/>
    <property type="molecule type" value="Genomic_DNA"/>
</dbReference>
<comment type="caution">
    <text evidence="3">The sequence shown here is derived from an EMBL/GenBank/DDBJ whole genome shotgun (WGS) entry which is preliminary data.</text>
</comment>
<gene>
    <name evidence="3" type="ORF">Plec18167_001700</name>
</gene>
<dbReference type="Pfam" id="PF13087">
    <property type="entry name" value="AAA_12"/>
    <property type="match status" value="1"/>
</dbReference>
<dbReference type="InterPro" id="IPR041677">
    <property type="entry name" value="DNA2/NAM7_AAA_11"/>
</dbReference>
<dbReference type="Pfam" id="PF13086">
    <property type="entry name" value="AAA_11"/>
    <property type="match status" value="1"/>
</dbReference>
<feature type="domain" description="DNA2/NAM7 helicase-like C-terminal" evidence="2">
    <location>
        <begin position="761"/>
        <end position="892"/>
    </location>
</feature>
<dbReference type="Gene3D" id="3.40.50.300">
    <property type="entry name" value="P-loop containing nucleotide triphosphate hydrolases"/>
    <property type="match status" value="3"/>
</dbReference>
<keyword evidence="4" id="KW-1185">Reference proteome</keyword>
<evidence type="ECO:0000259" key="2">
    <source>
        <dbReference type="Pfam" id="PF13087"/>
    </source>
</evidence>
<protein>
    <submittedName>
        <fullName evidence="3">Uncharacterized protein</fullName>
    </submittedName>
</protein>
<name>A0ABR3YB59_9EURO</name>
<sequence length="937" mass="105640">MDFEIRAHQLGTGYLTGLSKARAVAAPKWRNYLSFAQRAARKDNEHFDSDGPGNLSPDGVRHDNDFVSIKDIRILPTTDEILCRRRPYMPHKSFKERHFLKRGPERLIDTLFRQLRHDNVEILKDCVYSAAQKLCEAEFTPQDYDPCEETKVGNRYYMYWGVRFEDLRFDDRKGLFMQFSYNCPRAMRGRKMFSSGRFEKGMLVAVVGLDDDEVSLSATFFEVFLPQCTESMECKGGKGVRAAVQLLFAQRDCEEDLARMLMYSQKLQSGRFVLVEFPKQLLNGFYPVLKTIQGLSGDDLGLTRYFAPRNADEENLGSLPPRYACTSTSVLDCNSLQAKGQASKSFSQHSLQKLVRDKSQFLEIVKSETTLDEGQASAFVESFSNELAFVQGPPGTGKSFLGVALTKAILAAGESGEKPILVVCMTNHALDSFLKDLIDNGVTDVARIGAGSKEDWTAKYNLRSLAKSTARTEKERKDVAKILYDIRRLSTDGMDICDSVSNPQRIGWCTIAEHLSANKQYHHILNQLVISATPGDELHKSGLAKRASAFPYAFWSAGGDFGVFLEGGFKDEFFTRVAGEFWEFLGQNDPDGTNSISNKQILEGILHEVVSKARDNCEPAGEHNIWRLPIDDRKALIAKWTNEIDRKAVLRDILKIHFEHQEAVRQLQLNRQSTDVRCLLKQKVIGMTTTACASNWDLLKKLDLKVVICEEAGEVMESHTLCTMFQSLEHAVFIGDPLQLRPQVNERSLSLETKAGSQYRLDESLFERLMSDDSGIRKLPYAQLNVQRRMHPDISALVRKTLYPDLTDHPSTHSHAKIGGLSHRAYWFDHCYPESKAPAASGATKSFCNDFEVQMVYGLVRYLLNTNSYARGDIAVLTPYNGQLAELAKCLHGMTKLYLSDKDKASLVDGGLLDEEDLDKNDRVDVDMLDMLRVSTM</sequence>
<dbReference type="PANTHER" id="PTHR10887">
    <property type="entry name" value="DNA2/NAM7 HELICASE FAMILY"/>
    <property type="match status" value="1"/>
</dbReference>
<organism evidence="3 4">
    <name type="scientific">Paecilomyces lecythidis</name>
    <dbReference type="NCBI Taxonomy" id="3004212"/>
    <lineage>
        <taxon>Eukaryota</taxon>
        <taxon>Fungi</taxon>
        <taxon>Dikarya</taxon>
        <taxon>Ascomycota</taxon>
        <taxon>Pezizomycotina</taxon>
        <taxon>Eurotiomycetes</taxon>
        <taxon>Eurotiomycetidae</taxon>
        <taxon>Eurotiales</taxon>
        <taxon>Thermoascaceae</taxon>
        <taxon>Paecilomyces</taxon>
    </lineage>
</organism>